<protein>
    <recommendedName>
        <fullName evidence="2">DUF6534 domain-containing protein</fullName>
    </recommendedName>
</protein>
<evidence type="ECO:0000259" key="2">
    <source>
        <dbReference type="Pfam" id="PF20152"/>
    </source>
</evidence>
<accession>A0AAD5VYM3</accession>
<reference evidence="3" key="1">
    <citation type="submission" date="2022-07" db="EMBL/GenBank/DDBJ databases">
        <title>Genome Sequence of Leucocoprinus birnbaumii.</title>
        <authorList>
            <person name="Buettner E."/>
        </authorList>
    </citation>
    <scope>NUCLEOTIDE SEQUENCE</scope>
    <source>
        <strain evidence="3">VT141</strain>
    </source>
</reference>
<feature type="transmembrane region" description="Helical" evidence="1">
    <location>
        <begin position="153"/>
        <end position="175"/>
    </location>
</feature>
<keyword evidence="1" id="KW-0812">Transmembrane</keyword>
<keyword evidence="1" id="KW-1133">Transmembrane helix</keyword>
<dbReference type="AlphaFoldDB" id="A0AAD5VYM3"/>
<dbReference type="Proteomes" id="UP001213000">
    <property type="component" value="Unassembled WGS sequence"/>
</dbReference>
<organism evidence="3 4">
    <name type="scientific">Leucocoprinus birnbaumii</name>
    <dbReference type="NCBI Taxonomy" id="56174"/>
    <lineage>
        <taxon>Eukaryota</taxon>
        <taxon>Fungi</taxon>
        <taxon>Dikarya</taxon>
        <taxon>Basidiomycota</taxon>
        <taxon>Agaricomycotina</taxon>
        <taxon>Agaricomycetes</taxon>
        <taxon>Agaricomycetidae</taxon>
        <taxon>Agaricales</taxon>
        <taxon>Agaricineae</taxon>
        <taxon>Agaricaceae</taxon>
        <taxon>Leucocoprinus</taxon>
    </lineage>
</organism>
<evidence type="ECO:0000313" key="4">
    <source>
        <dbReference type="Proteomes" id="UP001213000"/>
    </source>
</evidence>
<evidence type="ECO:0000313" key="3">
    <source>
        <dbReference type="EMBL" id="KAJ3573634.1"/>
    </source>
</evidence>
<sequence length="371" mass="41693">MLIGAFIAMGVLWDYNATNVFLLHVLSGRWFLNQVTGWIHLVRVSRSTIEFQFIFLTGYWTHFTSFLAVHHYLIRGFSEAALLSDGVWSLYASVAVNVLIAFISQSFFTIRIHKLSPDQQKWWISGPIGFLVFAHLCKLLDKFRAHKNISAQYYGPNTGFGMVCRIAETIAYFFIKKEFIRLKDITLIAATPFGITAILSDIVIALALCILLHNNKSEFEDTNHIINKLIVYAINRCLLTSIMAVIEVVLFGVTPNPFYTFGIDFVIGKLYANSLLAALNARGSIRTTVVECNSTELSTNFVATGIDTEHEHSILHVRSRENARDHRVQSVGVELEAGASYSGGVDNAKIWTIVVLNYFYSTEDWDSLVSG</sequence>
<gene>
    <name evidence="3" type="ORF">NP233_g2302</name>
</gene>
<dbReference type="InterPro" id="IPR045339">
    <property type="entry name" value="DUF6534"/>
</dbReference>
<feature type="domain" description="DUF6534" evidence="2">
    <location>
        <begin position="198"/>
        <end position="283"/>
    </location>
</feature>
<keyword evidence="4" id="KW-1185">Reference proteome</keyword>
<feature type="transmembrane region" description="Helical" evidence="1">
    <location>
        <begin position="53"/>
        <end position="74"/>
    </location>
</feature>
<evidence type="ECO:0000256" key="1">
    <source>
        <dbReference type="SAM" id="Phobius"/>
    </source>
</evidence>
<keyword evidence="1" id="KW-0472">Membrane</keyword>
<feature type="transmembrane region" description="Helical" evidence="1">
    <location>
        <begin position="233"/>
        <end position="253"/>
    </location>
</feature>
<feature type="transmembrane region" description="Helical" evidence="1">
    <location>
        <begin position="86"/>
        <end position="110"/>
    </location>
</feature>
<comment type="caution">
    <text evidence="3">The sequence shown here is derived from an EMBL/GenBank/DDBJ whole genome shotgun (WGS) entry which is preliminary data.</text>
</comment>
<dbReference type="PANTHER" id="PTHR40465:SF1">
    <property type="entry name" value="DUF6534 DOMAIN-CONTAINING PROTEIN"/>
    <property type="match status" value="1"/>
</dbReference>
<dbReference type="Pfam" id="PF20152">
    <property type="entry name" value="DUF6534"/>
    <property type="match status" value="1"/>
</dbReference>
<dbReference type="PANTHER" id="PTHR40465">
    <property type="entry name" value="CHROMOSOME 1, WHOLE GENOME SHOTGUN SEQUENCE"/>
    <property type="match status" value="1"/>
</dbReference>
<dbReference type="EMBL" id="JANIEX010000096">
    <property type="protein sequence ID" value="KAJ3573634.1"/>
    <property type="molecule type" value="Genomic_DNA"/>
</dbReference>
<proteinExistence type="predicted"/>
<feature type="transmembrane region" description="Helical" evidence="1">
    <location>
        <begin position="122"/>
        <end position="141"/>
    </location>
</feature>
<name>A0AAD5VYM3_9AGAR</name>
<feature type="transmembrane region" description="Helical" evidence="1">
    <location>
        <begin position="187"/>
        <end position="213"/>
    </location>
</feature>
<feature type="transmembrane region" description="Helical" evidence="1">
    <location>
        <begin position="20"/>
        <end position="41"/>
    </location>
</feature>